<protein>
    <recommendedName>
        <fullName evidence="1">HAT C-terminal dimerisation domain-containing protein</fullName>
    </recommendedName>
</protein>
<dbReference type="PANTHER" id="PTHR46481">
    <property type="entry name" value="ZINC FINGER BED DOMAIN-CONTAINING PROTEIN 4"/>
    <property type="match status" value="1"/>
</dbReference>
<dbReference type="Proteomes" id="UP000235145">
    <property type="component" value="Unassembled WGS sequence"/>
</dbReference>
<dbReference type="Pfam" id="PF05699">
    <property type="entry name" value="Dimer_Tnp_hAT"/>
    <property type="match status" value="1"/>
</dbReference>
<evidence type="ECO:0000313" key="2">
    <source>
        <dbReference type="EMBL" id="KAJ0222651.1"/>
    </source>
</evidence>
<dbReference type="InterPro" id="IPR052035">
    <property type="entry name" value="ZnF_BED_domain_contain"/>
</dbReference>
<gene>
    <name evidence="2" type="ORF">LSAT_V11C200073690</name>
</gene>
<keyword evidence="3" id="KW-1185">Reference proteome</keyword>
<dbReference type="Gene3D" id="1.10.10.1070">
    <property type="entry name" value="Zinc finger, BED domain-containing"/>
    <property type="match status" value="1"/>
</dbReference>
<dbReference type="SUPFAM" id="SSF140996">
    <property type="entry name" value="Hermes dimerisation domain"/>
    <property type="match status" value="1"/>
</dbReference>
<dbReference type="InterPro" id="IPR012337">
    <property type="entry name" value="RNaseH-like_sf"/>
</dbReference>
<dbReference type="SUPFAM" id="SSF53098">
    <property type="entry name" value="Ribonuclease H-like"/>
    <property type="match status" value="1"/>
</dbReference>
<dbReference type="GO" id="GO:0046983">
    <property type="term" value="F:protein dimerization activity"/>
    <property type="evidence" value="ECO:0007669"/>
    <property type="project" value="InterPro"/>
</dbReference>
<dbReference type="PANTHER" id="PTHR46481:SF8">
    <property type="entry name" value="ZINC FINGER BED DOMAIN-CONTAINING PROTEIN RICESLEEPER 1-LIKE"/>
    <property type="match status" value="1"/>
</dbReference>
<proteinExistence type="predicted"/>
<accession>A0A9R1XR36</accession>
<reference evidence="2 3" key="1">
    <citation type="journal article" date="2017" name="Nat. Commun.">
        <title>Genome assembly with in vitro proximity ligation data and whole-genome triplication in lettuce.</title>
        <authorList>
            <person name="Reyes-Chin-Wo S."/>
            <person name="Wang Z."/>
            <person name="Yang X."/>
            <person name="Kozik A."/>
            <person name="Arikit S."/>
            <person name="Song C."/>
            <person name="Xia L."/>
            <person name="Froenicke L."/>
            <person name="Lavelle D.O."/>
            <person name="Truco M.J."/>
            <person name="Xia R."/>
            <person name="Zhu S."/>
            <person name="Xu C."/>
            <person name="Xu H."/>
            <person name="Xu X."/>
            <person name="Cox K."/>
            <person name="Korf I."/>
            <person name="Meyers B.C."/>
            <person name="Michelmore R.W."/>
        </authorList>
    </citation>
    <scope>NUCLEOTIDE SEQUENCE [LARGE SCALE GENOMIC DNA]</scope>
    <source>
        <strain evidence="3">cv. Salinas</strain>
        <tissue evidence="2">Seedlings</tissue>
    </source>
</reference>
<name>A0A9R1XR36_LACSA</name>
<organism evidence="2 3">
    <name type="scientific">Lactuca sativa</name>
    <name type="common">Garden lettuce</name>
    <dbReference type="NCBI Taxonomy" id="4236"/>
    <lineage>
        <taxon>Eukaryota</taxon>
        <taxon>Viridiplantae</taxon>
        <taxon>Streptophyta</taxon>
        <taxon>Embryophyta</taxon>
        <taxon>Tracheophyta</taxon>
        <taxon>Spermatophyta</taxon>
        <taxon>Magnoliopsida</taxon>
        <taxon>eudicotyledons</taxon>
        <taxon>Gunneridae</taxon>
        <taxon>Pentapetalae</taxon>
        <taxon>asterids</taxon>
        <taxon>campanulids</taxon>
        <taxon>Asterales</taxon>
        <taxon>Asteraceae</taxon>
        <taxon>Cichorioideae</taxon>
        <taxon>Cichorieae</taxon>
        <taxon>Lactucinae</taxon>
        <taxon>Lactuca</taxon>
    </lineage>
</organism>
<sequence>MCANSKKNGTSAMGNHLRVYCPTSPVYDPKGKIGDTKKQYVLSFKKVGDSGATSLEVHSFSQEKCRNSLARMCIKDNQPFSIVEDEGFREYSRDLQPLLKLPSRWTVARDCLQIYKEEMYKLKDVLKNQTVSITTDTWTSIQNINYSCLTVHWVDETWVLRKKILNFCPIANQKGVTIGKLVYKCLQNWEIEKVFTVTVDNASSNDGEIRYLTTMLRGPHAFLDCKYLHLRCCAHIINIVVRDVLEEHFSSITKIRNAVKYVRLLAIDSGFKFFCGSEVDDGEVTTRKRRRNEKVVGTPDADDWEVARYFIEYLRIFYNVTKKIFGSKREKEKMAKSMKEKYDKYWDNIENMNFMLHVVVVLDPRNKMCYLEYCLDLIYDRMEKRVEDFQILGWWKSNSTKFPVLSEVAKLVLGMPITTVASESTLSIGGRVIDENEWGISEEIYMDVD</sequence>
<feature type="domain" description="HAT C-terminal dimerisation" evidence="1">
    <location>
        <begin position="384"/>
        <end position="439"/>
    </location>
</feature>
<dbReference type="InterPro" id="IPR008906">
    <property type="entry name" value="HATC_C_dom"/>
</dbReference>
<dbReference type="GO" id="GO:0003677">
    <property type="term" value="F:DNA binding"/>
    <property type="evidence" value="ECO:0007669"/>
    <property type="project" value="UniProtKB-KW"/>
</dbReference>
<evidence type="ECO:0000313" key="3">
    <source>
        <dbReference type="Proteomes" id="UP000235145"/>
    </source>
</evidence>
<evidence type="ECO:0000259" key="1">
    <source>
        <dbReference type="Pfam" id="PF05699"/>
    </source>
</evidence>
<comment type="caution">
    <text evidence="2">The sequence shown here is derived from an EMBL/GenBank/DDBJ whole genome shotgun (WGS) entry which is preliminary data.</text>
</comment>
<dbReference type="AlphaFoldDB" id="A0A9R1XR36"/>
<dbReference type="EMBL" id="NBSK02000002">
    <property type="protein sequence ID" value="KAJ0222651.1"/>
    <property type="molecule type" value="Genomic_DNA"/>
</dbReference>